<accession>A0A235B2N2</accession>
<organism evidence="1 2">
    <name type="scientific">Paludifilum halophilum</name>
    <dbReference type="NCBI Taxonomy" id="1642702"/>
    <lineage>
        <taxon>Bacteria</taxon>
        <taxon>Bacillati</taxon>
        <taxon>Bacillota</taxon>
        <taxon>Bacilli</taxon>
        <taxon>Bacillales</taxon>
        <taxon>Thermoactinomycetaceae</taxon>
        <taxon>Paludifilum</taxon>
    </lineage>
</organism>
<proteinExistence type="predicted"/>
<dbReference type="AlphaFoldDB" id="A0A235B2N2"/>
<evidence type="ECO:0000313" key="2">
    <source>
        <dbReference type="Proteomes" id="UP000215459"/>
    </source>
</evidence>
<gene>
    <name evidence="1" type="ORF">CHM34_17315</name>
</gene>
<keyword evidence="2" id="KW-1185">Reference proteome</keyword>
<sequence length="104" mass="12599">MIIQKNVDSHVSQYRSMLAFYKSWYHESKDMTQEYVQELKRSIQYFPGHVLNHISLSISYKEHGQEEKSRYHRVKGSIILIRKVTWQIERMFSFLSENVLKNIM</sequence>
<evidence type="ECO:0000313" key="1">
    <source>
        <dbReference type="EMBL" id="OYD06219.1"/>
    </source>
</evidence>
<dbReference type="Proteomes" id="UP000215459">
    <property type="component" value="Unassembled WGS sequence"/>
</dbReference>
<name>A0A235B2N2_9BACL</name>
<protein>
    <submittedName>
        <fullName evidence="1">Uncharacterized protein</fullName>
    </submittedName>
</protein>
<comment type="caution">
    <text evidence="1">The sequence shown here is derived from an EMBL/GenBank/DDBJ whole genome shotgun (WGS) entry which is preliminary data.</text>
</comment>
<dbReference type="EMBL" id="NOWF01000015">
    <property type="protein sequence ID" value="OYD06219.1"/>
    <property type="molecule type" value="Genomic_DNA"/>
</dbReference>
<reference evidence="1 2" key="1">
    <citation type="submission" date="2017-07" db="EMBL/GenBank/DDBJ databases">
        <title>The genome sequence of Paludifilum halophilum highlights mechanisms for microbial adaptation to high salt environemnts.</title>
        <authorList>
            <person name="Belbahri L."/>
        </authorList>
    </citation>
    <scope>NUCLEOTIDE SEQUENCE [LARGE SCALE GENOMIC DNA]</scope>
    <source>
        <strain evidence="1 2">DSM 102817</strain>
    </source>
</reference>